<evidence type="ECO:0000313" key="4">
    <source>
        <dbReference type="Proteomes" id="UP000314294"/>
    </source>
</evidence>
<evidence type="ECO:0000313" key="3">
    <source>
        <dbReference type="EMBL" id="TNN77674.1"/>
    </source>
</evidence>
<dbReference type="InterPro" id="IPR027197">
    <property type="entry name" value="SLC43A3"/>
</dbReference>
<dbReference type="InterPro" id="IPR011701">
    <property type="entry name" value="MFS"/>
</dbReference>
<dbReference type="AlphaFoldDB" id="A0A4Z2IJM9"/>
<evidence type="ECO:0000256" key="2">
    <source>
        <dbReference type="SAM" id="Phobius"/>
    </source>
</evidence>
<feature type="transmembrane region" description="Helical" evidence="2">
    <location>
        <begin position="126"/>
        <end position="148"/>
    </location>
</feature>
<dbReference type="SUPFAM" id="SSF103473">
    <property type="entry name" value="MFS general substrate transporter"/>
    <property type="match status" value="1"/>
</dbReference>
<feature type="transmembrane region" description="Helical" evidence="2">
    <location>
        <begin position="441"/>
        <end position="462"/>
    </location>
</feature>
<keyword evidence="4" id="KW-1185">Reference proteome</keyword>
<feature type="transmembrane region" description="Helical" evidence="2">
    <location>
        <begin position="348"/>
        <end position="371"/>
    </location>
</feature>
<dbReference type="GO" id="GO:0022857">
    <property type="term" value="F:transmembrane transporter activity"/>
    <property type="evidence" value="ECO:0007669"/>
    <property type="project" value="InterPro"/>
</dbReference>
<gene>
    <name evidence="3" type="primary">SLC43A3_0</name>
    <name evidence="3" type="ORF">EYF80_011972</name>
</gene>
<feature type="transmembrane region" description="Helical" evidence="2">
    <location>
        <begin position="413"/>
        <end position="435"/>
    </location>
</feature>
<keyword evidence="2" id="KW-1133">Transmembrane helix</keyword>
<dbReference type="InterPro" id="IPR036259">
    <property type="entry name" value="MFS_trans_sf"/>
</dbReference>
<accession>A0A4Z2IJM9</accession>
<dbReference type="GO" id="GO:0016020">
    <property type="term" value="C:membrane"/>
    <property type="evidence" value="ECO:0007669"/>
    <property type="project" value="UniProtKB-SubCell"/>
</dbReference>
<keyword evidence="2" id="KW-0812">Transmembrane</keyword>
<feature type="transmembrane region" description="Helical" evidence="2">
    <location>
        <begin position="100"/>
        <end position="120"/>
    </location>
</feature>
<feature type="transmembrane region" description="Helical" evidence="2">
    <location>
        <begin position="265"/>
        <end position="284"/>
    </location>
</feature>
<keyword evidence="2" id="KW-0472">Membrane</keyword>
<dbReference type="OrthoDB" id="330047at2759"/>
<feature type="transmembrane region" description="Helical" evidence="2">
    <location>
        <begin position="71"/>
        <end position="93"/>
    </location>
</feature>
<evidence type="ECO:0000256" key="1">
    <source>
        <dbReference type="ARBA" id="ARBA00004141"/>
    </source>
</evidence>
<dbReference type="Proteomes" id="UP000314294">
    <property type="component" value="Unassembled WGS sequence"/>
</dbReference>
<feature type="transmembrane region" description="Helical" evidence="2">
    <location>
        <begin position="383"/>
        <end position="401"/>
    </location>
</feature>
<dbReference type="EMBL" id="SRLO01000080">
    <property type="protein sequence ID" value="TNN77674.1"/>
    <property type="molecule type" value="Genomic_DNA"/>
</dbReference>
<organism evidence="3 4">
    <name type="scientific">Liparis tanakae</name>
    <name type="common">Tanaka's snailfish</name>
    <dbReference type="NCBI Taxonomy" id="230148"/>
    <lineage>
        <taxon>Eukaryota</taxon>
        <taxon>Metazoa</taxon>
        <taxon>Chordata</taxon>
        <taxon>Craniata</taxon>
        <taxon>Vertebrata</taxon>
        <taxon>Euteleostomi</taxon>
        <taxon>Actinopterygii</taxon>
        <taxon>Neopterygii</taxon>
        <taxon>Teleostei</taxon>
        <taxon>Neoteleostei</taxon>
        <taxon>Acanthomorphata</taxon>
        <taxon>Eupercaria</taxon>
        <taxon>Perciformes</taxon>
        <taxon>Cottioidei</taxon>
        <taxon>Cottales</taxon>
        <taxon>Liparidae</taxon>
        <taxon>Liparis</taxon>
    </lineage>
</organism>
<reference evidence="3 4" key="1">
    <citation type="submission" date="2019-03" db="EMBL/GenBank/DDBJ databases">
        <title>First draft genome of Liparis tanakae, snailfish: a comprehensive survey of snailfish specific genes.</title>
        <authorList>
            <person name="Kim W."/>
            <person name="Song I."/>
            <person name="Jeong J.-H."/>
            <person name="Kim D."/>
            <person name="Kim S."/>
            <person name="Ryu S."/>
            <person name="Song J.Y."/>
            <person name="Lee S.K."/>
        </authorList>
    </citation>
    <scope>NUCLEOTIDE SEQUENCE [LARGE SCALE GENOMIC DNA]</scope>
    <source>
        <tissue evidence="3">Muscle</tissue>
    </source>
</reference>
<protein>
    <submittedName>
        <fullName evidence="3">Solute carrier family 43 member 3</fullName>
    </submittedName>
</protein>
<dbReference type="PANTHER" id="PTHR20765">
    <property type="entry name" value="SOLUTE CARRIER FAMILY 43 MEMBER 3-RELATED"/>
    <property type="match status" value="1"/>
</dbReference>
<dbReference type="Gene3D" id="1.20.1250.20">
    <property type="entry name" value="MFS general substrate transporter like domains"/>
    <property type="match status" value="1"/>
</dbReference>
<sequence length="477" mass="52324">MPGLGSSLSLRHCLTFATGLVECLCFAGAVFGWASLVFTLKTEGYFSSRCVNTTEVNATDVLDCSGQDEQFSFVFTIASFMNNFLTLPSGFLFDWFGTTVARLVGIFLYTLGTLMMAFSTAALSNLLFPALSLLATGGILFLITNMQVGNLFGSHRSTIITLYNGAVDTSSALFLCIKLLHESGISFRSSFLFLSACSVIHLLRTFFLLPKDHIPYLLPKDYTYGITCGRSETLSIKQTPEKTPLNVDSPVKQEKSFRECVMSRFLVLHFLWLSVMHLRHYFFIGTLNPMLQRLAAGDSSLVSQYTNAFAITQLCGVLCAPWNGLIVDRHKGKARAAGESEQEADLRALALSLFLTALQCLVFSLCASIPYLPLQYFTFIVQVFNRSFLYGGNAAFISVAFPSCHFGKLSGLVMALSAVFSLLQYPCFALVNGPLDGNPLYVNIGLTLLSLLAFIHPLSVFLHCRNLASQRAIVASS</sequence>
<comment type="subcellular location">
    <subcellularLocation>
        <location evidence="1">Membrane</location>
        <topology evidence="1">Multi-pass membrane protein</topology>
    </subcellularLocation>
</comment>
<comment type="caution">
    <text evidence="3">The sequence shown here is derived from an EMBL/GenBank/DDBJ whole genome shotgun (WGS) entry which is preliminary data.</text>
</comment>
<feature type="transmembrane region" description="Helical" evidence="2">
    <location>
        <begin position="12"/>
        <end position="38"/>
    </location>
</feature>
<proteinExistence type="predicted"/>
<name>A0A4Z2IJM9_9TELE</name>
<feature type="transmembrane region" description="Helical" evidence="2">
    <location>
        <begin position="304"/>
        <end position="327"/>
    </location>
</feature>
<dbReference type="PANTHER" id="PTHR20765:SF1">
    <property type="entry name" value="EQUILIBRATIVE NUCLEOBASE TRANSPORTER 1"/>
    <property type="match status" value="1"/>
</dbReference>
<dbReference type="Pfam" id="PF07690">
    <property type="entry name" value="MFS_1"/>
    <property type="match status" value="1"/>
</dbReference>